<dbReference type="PROSITE" id="PS51012">
    <property type="entry name" value="ABC_TM2"/>
    <property type="match status" value="1"/>
</dbReference>
<dbReference type="OrthoDB" id="9808686at2"/>
<feature type="transmembrane region" description="Helical" evidence="8">
    <location>
        <begin position="231"/>
        <end position="252"/>
    </location>
</feature>
<keyword evidence="7 8" id="KW-0472">Membrane</keyword>
<feature type="transmembrane region" description="Helical" evidence="8">
    <location>
        <begin position="345"/>
        <end position="366"/>
    </location>
</feature>
<dbReference type="EMBL" id="FOBS01000003">
    <property type="protein sequence ID" value="SEM06824.1"/>
    <property type="molecule type" value="Genomic_DNA"/>
</dbReference>
<dbReference type="InterPro" id="IPR051449">
    <property type="entry name" value="ABC-2_transporter_component"/>
</dbReference>
<dbReference type="Pfam" id="PF12698">
    <property type="entry name" value="ABC2_membrane_3"/>
    <property type="match status" value="1"/>
</dbReference>
<keyword evidence="6 8" id="KW-1133">Transmembrane helix</keyword>
<sequence>MRWLRIRELVRKEFIQLFRDKRNRPLLVVTPIIQLLIFGYVVNYDIRDIRLALMDQAHTRESRLVADAFSANRIFRITHHPENGAALEQLLLEGKIDLAVKIPPNFTSEIRKGRTAPLQILADGSMSNMASIRISYTMLVLDRLNRQLIWELHPQRMDYGRIDARVRTWYNPNLDSQNFYVPGIVAFVVMLISLLFTSMAIIKEKEAGTMEQLMVTPISPVELILGKTIPYILISIAQMIIVSAIAIAWFQVPLAGSVLLLFLAACLFLLSTLGVGLFISTISGTQQQAMMTTFFVLLPFFMLSGFVFPIANMPLAVQWLTMLDPLRYFLVIIRGVFLKGVGMEILWPQFVAMAILGLAVFTGAVVRFRKRLD</sequence>
<dbReference type="Proteomes" id="UP000198744">
    <property type="component" value="Unassembled WGS sequence"/>
</dbReference>
<comment type="similarity">
    <text evidence="2 8">Belongs to the ABC-2 integral membrane protein family.</text>
</comment>
<dbReference type="PANTHER" id="PTHR30294">
    <property type="entry name" value="MEMBRANE COMPONENT OF ABC TRANSPORTER YHHJ-RELATED"/>
    <property type="match status" value="1"/>
</dbReference>
<evidence type="ECO:0000256" key="4">
    <source>
        <dbReference type="ARBA" id="ARBA00022475"/>
    </source>
</evidence>
<evidence type="ECO:0000313" key="11">
    <source>
        <dbReference type="Proteomes" id="UP000198744"/>
    </source>
</evidence>
<dbReference type="PANTHER" id="PTHR30294:SF29">
    <property type="entry name" value="MULTIDRUG ABC TRANSPORTER PERMEASE YBHS-RELATED"/>
    <property type="match status" value="1"/>
</dbReference>
<evidence type="ECO:0000256" key="8">
    <source>
        <dbReference type="RuleBase" id="RU361157"/>
    </source>
</evidence>
<keyword evidence="5 8" id="KW-0812">Transmembrane</keyword>
<evidence type="ECO:0000256" key="5">
    <source>
        <dbReference type="ARBA" id="ARBA00022692"/>
    </source>
</evidence>
<dbReference type="AlphaFoldDB" id="A0A1H7VCP9"/>
<evidence type="ECO:0000313" key="10">
    <source>
        <dbReference type="EMBL" id="SEM06824.1"/>
    </source>
</evidence>
<dbReference type="GO" id="GO:0140359">
    <property type="term" value="F:ABC-type transporter activity"/>
    <property type="evidence" value="ECO:0007669"/>
    <property type="project" value="InterPro"/>
</dbReference>
<evidence type="ECO:0000256" key="1">
    <source>
        <dbReference type="ARBA" id="ARBA00004651"/>
    </source>
</evidence>
<evidence type="ECO:0000256" key="2">
    <source>
        <dbReference type="ARBA" id="ARBA00007783"/>
    </source>
</evidence>
<reference evidence="10 11" key="1">
    <citation type="submission" date="2016-10" db="EMBL/GenBank/DDBJ databases">
        <authorList>
            <person name="de Groot N.N."/>
        </authorList>
    </citation>
    <scope>NUCLEOTIDE SEQUENCE [LARGE SCALE GENOMIC DNA]</scope>
    <source>
        <strain evidence="10 11">DSM 8423</strain>
    </source>
</reference>
<proteinExistence type="inferred from homology"/>
<feature type="transmembrane region" description="Helical" evidence="8">
    <location>
        <begin position="179"/>
        <end position="202"/>
    </location>
</feature>
<dbReference type="InterPro" id="IPR047817">
    <property type="entry name" value="ABC2_TM_bact-type"/>
</dbReference>
<keyword evidence="4 8" id="KW-1003">Cell membrane</keyword>
<evidence type="ECO:0000259" key="9">
    <source>
        <dbReference type="PROSITE" id="PS51012"/>
    </source>
</evidence>
<feature type="domain" description="ABC transmembrane type-2" evidence="9">
    <location>
        <begin position="146"/>
        <end position="371"/>
    </location>
</feature>
<comment type="subcellular location">
    <subcellularLocation>
        <location evidence="1 8">Cell membrane</location>
        <topology evidence="1 8">Multi-pass membrane protein</topology>
    </subcellularLocation>
</comment>
<dbReference type="GO" id="GO:0043190">
    <property type="term" value="C:ATP-binding cassette (ABC) transporter complex"/>
    <property type="evidence" value="ECO:0007669"/>
    <property type="project" value="InterPro"/>
</dbReference>
<feature type="transmembrane region" description="Helical" evidence="8">
    <location>
        <begin position="294"/>
        <end position="320"/>
    </location>
</feature>
<keyword evidence="3 8" id="KW-0813">Transport</keyword>
<dbReference type="Gene3D" id="3.40.1710.10">
    <property type="entry name" value="abc type-2 transporter like domain"/>
    <property type="match status" value="1"/>
</dbReference>
<protein>
    <recommendedName>
        <fullName evidence="8">Transport permease protein</fullName>
    </recommendedName>
</protein>
<feature type="transmembrane region" description="Helical" evidence="8">
    <location>
        <begin position="258"/>
        <end position="282"/>
    </location>
</feature>
<evidence type="ECO:0000256" key="3">
    <source>
        <dbReference type="ARBA" id="ARBA00022448"/>
    </source>
</evidence>
<feature type="transmembrane region" description="Helical" evidence="8">
    <location>
        <begin position="26"/>
        <end position="44"/>
    </location>
</feature>
<dbReference type="InterPro" id="IPR000412">
    <property type="entry name" value="ABC_2_transport"/>
</dbReference>
<dbReference type="PRINTS" id="PR00164">
    <property type="entry name" value="ABC2TRNSPORT"/>
</dbReference>
<dbReference type="STRING" id="43775.SAMN04489760_103166"/>
<dbReference type="InterPro" id="IPR013525">
    <property type="entry name" value="ABC2_TM"/>
</dbReference>
<evidence type="ECO:0000256" key="7">
    <source>
        <dbReference type="ARBA" id="ARBA00023136"/>
    </source>
</evidence>
<name>A0A1H7VCP9_9BACT</name>
<evidence type="ECO:0000256" key="6">
    <source>
        <dbReference type="ARBA" id="ARBA00022989"/>
    </source>
</evidence>
<organism evidence="10 11">
    <name type="scientific">Syntrophus gentianae</name>
    <dbReference type="NCBI Taxonomy" id="43775"/>
    <lineage>
        <taxon>Bacteria</taxon>
        <taxon>Pseudomonadati</taxon>
        <taxon>Thermodesulfobacteriota</taxon>
        <taxon>Syntrophia</taxon>
        <taxon>Syntrophales</taxon>
        <taxon>Syntrophaceae</taxon>
        <taxon>Syntrophus</taxon>
    </lineage>
</organism>
<keyword evidence="11" id="KW-1185">Reference proteome</keyword>
<gene>
    <name evidence="10" type="ORF">SAMN04489760_103166</name>
</gene>
<dbReference type="RefSeq" id="WP_093882302.1">
    <property type="nucleotide sequence ID" value="NZ_FOBS01000003.1"/>
</dbReference>
<accession>A0A1H7VCP9</accession>